<dbReference type="Proteomes" id="UP000199305">
    <property type="component" value="Unassembled WGS sequence"/>
</dbReference>
<proteinExistence type="predicted"/>
<feature type="chain" id="PRO_5011501160" evidence="2">
    <location>
        <begin position="24"/>
        <end position="333"/>
    </location>
</feature>
<sequence length="333" mass="37588">MMVLARYCKWFCLAALVGWGASAAAQTQATLDAERNRLARMEQSLENRLVEAEDFENELLAYDYKLGEAREALENARENYEQTRIDLTRAEREHEKSGDSNSERQLRKAKHAFDMAKRGVDSRSRRVEIIQSSYDELKAEQADTEKAIARNRGRIAAQKRKVEDMVAAMLEKAETARRAAKLAGGEAAVKKPQLPAPSVAKAESAEPAPAAAAEPAEEIDEELLAYVKREQERLQKLLAEEGEGKQTFKSLSLESSRGEPHDFEFLGHNQYRLVAPVKAGLQTYEVSGFSTLRFRRTIPAEDAGKNYVFILDARRLSRPRLIMYPEYALSYLD</sequence>
<dbReference type="EMBL" id="FNFH01000003">
    <property type="protein sequence ID" value="SDK26706.1"/>
    <property type="molecule type" value="Genomic_DNA"/>
</dbReference>
<evidence type="ECO:0000256" key="1">
    <source>
        <dbReference type="SAM" id="MobiDB-lite"/>
    </source>
</evidence>
<feature type="signal peptide" evidence="2">
    <location>
        <begin position="1"/>
        <end position="23"/>
    </location>
</feature>
<protein>
    <submittedName>
        <fullName evidence="3">Uncharacterized protein</fullName>
    </submittedName>
</protein>
<reference evidence="4" key="1">
    <citation type="submission" date="2016-10" db="EMBL/GenBank/DDBJ databases">
        <authorList>
            <person name="Varghese N."/>
            <person name="Submissions S."/>
        </authorList>
    </citation>
    <scope>NUCLEOTIDE SEQUENCE [LARGE SCALE GENOMIC DNA]</scope>
    <source>
        <strain evidence="4">CGMCC 1.10658</strain>
    </source>
</reference>
<evidence type="ECO:0000256" key="2">
    <source>
        <dbReference type="SAM" id="SignalP"/>
    </source>
</evidence>
<feature type="region of interest" description="Disordered" evidence="1">
    <location>
        <begin position="86"/>
        <end position="107"/>
    </location>
</feature>
<evidence type="ECO:0000313" key="4">
    <source>
        <dbReference type="Proteomes" id="UP000199305"/>
    </source>
</evidence>
<organism evidence="3 4">
    <name type="scientific">Microbulbifer yueqingensis</name>
    <dbReference type="NCBI Taxonomy" id="658219"/>
    <lineage>
        <taxon>Bacteria</taxon>
        <taxon>Pseudomonadati</taxon>
        <taxon>Pseudomonadota</taxon>
        <taxon>Gammaproteobacteria</taxon>
        <taxon>Cellvibrionales</taxon>
        <taxon>Microbulbiferaceae</taxon>
        <taxon>Microbulbifer</taxon>
    </lineage>
</organism>
<feature type="region of interest" description="Disordered" evidence="1">
    <location>
        <begin position="183"/>
        <end position="214"/>
    </location>
</feature>
<keyword evidence="2" id="KW-0732">Signal</keyword>
<feature type="compositionally biased region" description="Low complexity" evidence="1">
    <location>
        <begin position="196"/>
        <end position="214"/>
    </location>
</feature>
<name>A0A1G9AH62_9GAMM</name>
<dbReference type="AlphaFoldDB" id="A0A1G9AH62"/>
<keyword evidence="4" id="KW-1185">Reference proteome</keyword>
<accession>A0A1G9AH62</accession>
<evidence type="ECO:0000313" key="3">
    <source>
        <dbReference type="EMBL" id="SDK26706.1"/>
    </source>
</evidence>
<gene>
    <name evidence="3" type="ORF">SAMN05216212_2016</name>
</gene>